<keyword evidence="1" id="KW-0472">Membrane</keyword>
<feature type="transmembrane region" description="Helical" evidence="1">
    <location>
        <begin position="12"/>
        <end position="28"/>
    </location>
</feature>
<accession>A0ABR4M4V1</accession>
<protein>
    <submittedName>
        <fullName evidence="2">Uncharacterized protein</fullName>
    </submittedName>
</protein>
<keyword evidence="3" id="KW-1185">Reference proteome</keyword>
<proteinExistence type="predicted"/>
<dbReference type="Proteomes" id="UP001610432">
    <property type="component" value="Unassembled WGS sequence"/>
</dbReference>
<evidence type="ECO:0000256" key="1">
    <source>
        <dbReference type="SAM" id="Phobius"/>
    </source>
</evidence>
<dbReference type="RefSeq" id="XP_070890617.1">
    <property type="nucleotide sequence ID" value="XM_071028063.1"/>
</dbReference>
<keyword evidence="1" id="KW-1133">Transmembrane helix</keyword>
<feature type="transmembrane region" description="Helical" evidence="1">
    <location>
        <begin position="80"/>
        <end position="104"/>
    </location>
</feature>
<reference evidence="2 3" key="1">
    <citation type="submission" date="2024-07" db="EMBL/GenBank/DDBJ databases">
        <title>Section-level genome sequencing and comparative genomics of Aspergillus sections Usti and Cavernicolus.</title>
        <authorList>
            <consortium name="Lawrence Berkeley National Laboratory"/>
            <person name="Nybo J.L."/>
            <person name="Vesth T.C."/>
            <person name="Theobald S."/>
            <person name="Frisvad J.C."/>
            <person name="Larsen T.O."/>
            <person name="Kjaerboelling I."/>
            <person name="Rothschild-Mancinelli K."/>
            <person name="Lyhne E.K."/>
            <person name="Kogle M.E."/>
            <person name="Barry K."/>
            <person name="Clum A."/>
            <person name="Na H."/>
            <person name="Ledsgaard L."/>
            <person name="Lin J."/>
            <person name="Lipzen A."/>
            <person name="Kuo A."/>
            <person name="Riley R."/>
            <person name="Mondo S."/>
            <person name="Labutti K."/>
            <person name="Haridas S."/>
            <person name="Pangalinan J."/>
            <person name="Salamov A.A."/>
            <person name="Simmons B.A."/>
            <person name="Magnuson J.K."/>
            <person name="Chen J."/>
            <person name="Drula E."/>
            <person name="Henrissat B."/>
            <person name="Wiebenga A."/>
            <person name="Lubbers R.J."/>
            <person name="Gomes A.C."/>
            <person name="Macurrencykelacurrency M.R."/>
            <person name="Stajich J."/>
            <person name="Grigoriev I.V."/>
            <person name="Mortensen U.H."/>
            <person name="De Vries R.P."/>
            <person name="Baker S.E."/>
            <person name="Andersen M.R."/>
        </authorList>
    </citation>
    <scope>NUCLEOTIDE SEQUENCE [LARGE SCALE GENOMIC DNA]</scope>
    <source>
        <strain evidence="2 3">CBS 449.75</strain>
    </source>
</reference>
<evidence type="ECO:0000313" key="2">
    <source>
        <dbReference type="EMBL" id="KAL2871638.1"/>
    </source>
</evidence>
<keyword evidence="1" id="KW-0812">Transmembrane</keyword>
<organism evidence="2 3">
    <name type="scientific">Aspergillus lucknowensis</name>
    <dbReference type="NCBI Taxonomy" id="176173"/>
    <lineage>
        <taxon>Eukaryota</taxon>
        <taxon>Fungi</taxon>
        <taxon>Dikarya</taxon>
        <taxon>Ascomycota</taxon>
        <taxon>Pezizomycotina</taxon>
        <taxon>Eurotiomycetes</taxon>
        <taxon>Eurotiomycetidae</taxon>
        <taxon>Eurotiales</taxon>
        <taxon>Aspergillaceae</taxon>
        <taxon>Aspergillus</taxon>
        <taxon>Aspergillus subgen. Nidulantes</taxon>
    </lineage>
</organism>
<dbReference type="GeneID" id="98143135"/>
<dbReference type="EMBL" id="JBFXLQ010000003">
    <property type="protein sequence ID" value="KAL2871638.1"/>
    <property type="molecule type" value="Genomic_DNA"/>
</dbReference>
<comment type="caution">
    <text evidence="2">The sequence shown here is derived from an EMBL/GenBank/DDBJ whole genome shotgun (WGS) entry which is preliminary data.</text>
</comment>
<evidence type="ECO:0000313" key="3">
    <source>
        <dbReference type="Proteomes" id="UP001610432"/>
    </source>
</evidence>
<gene>
    <name evidence="2" type="ORF">BJX67DRAFT_342742</name>
</gene>
<sequence length="112" mass="12213">MRRRQNCHDPMLINAVAAFSTLVLGYALNTSTRFARNLVENSTSTDDRETIDPLIVVHGVNDIVVGICMIYVTSFTLRSVLGWTLISAGGLAFLGSIVLSLGTLRTRQDTAK</sequence>
<name>A0ABR4M4V1_9EURO</name>